<evidence type="ECO:0000259" key="2">
    <source>
        <dbReference type="PROSITE" id="PS50106"/>
    </source>
</evidence>
<dbReference type="CDD" id="cd06759">
    <property type="entry name" value="PDZ3_PDZD2-PDZ1_hPro-IL-16-like"/>
    <property type="match status" value="1"/>
</dbReference>
<evidence type="ECO:0000313" key="4">
    <source>
        <dbReference type="Proteomes" id="UP000215335"/>
    </source>
</evidence>
<feature type="compositionally biased region" description="Basic and acidic residues" evidence="1">
    <location>
        <begin position="479"/>
        <end position="508"/>
    </location>
</feature>
<dbReference type="STRING" id="543379.A0A232ETV9"/>
<evidence type="ECO:0000256" key="1">
    <source>
        <dbReference type="SAM" id="MobiDB-lite"/>
    </source>
</evidence>
<keyword evidence="4" id="KW-1185">Reference proteome</keyword>
<dbReference type="GO" id="GO:0005125">
    <property type="term" value="F:cytokine activity"/>
    <property type="evidence" value="ECO:0007669"/>
    <property type="project" value="InterPro"/>
</dbReference>
<dbReference type="SUPFAM" id="SSF50156">
    <property type="entry name" value="PDZ domain-like"/>
    <property type="match status" value="1"/>
</dbReference>
<feature type="region of interest" description="Disordered" evidence="1">
    <location>
        <begin position="363"/>
        <end position="387"/>
    </location>
</feature>
<comment type="caution">
    <text evidence="3">The sequence shown here is derived from an EMBL/GenBank/DDBJ whole genome shotgun (WGS) entry which is preliminary data.</text>
</comment>
<dbReference type="PROSITE" id="PS50106">
    <property type="entry name" value="PDZ"/>
    <property type="match status" value="1"/>
</dbReference>
<proteinExistence type="predicted"/>
<dbReference type="InterPro" id="IPR055287">
    <property type="entry name" value="IL-16-like"/>
</dbReference>
<sequence length="660" mass="73920">HGHTHTRAHKLDKPPQHCQSRATSSQLLLYYYFTSGSARQEQDKLLGLWSVAVAAATCSMPCLTFGEFSTRNILRFFFDRCFFFCYASTRCHTAVRRISVLNSTFKRHDKASHTRIQLKIPAHWHICTRHVRRWSRKFVKSLQSVKHSCTRAAGSSRRVNSIIRAEQKEGNEEKNKTMTSEDVCTYLQSPAHKAIHCSMLADLSDLENLRIRDIGKNHQNGKKIVEEVVAERSRPGQRSAEKEAASSAGPQAPVRRRRRSKRRKSELEECQAEKKENVGSSSIDISDLPNELEQLLQESERQLQQLKADDFLRKEANGVDARTELEEKRSDPNSWNASISQRWRKMKRASIVKQGVHAVRVISSTPTSREVSPAPPSARTSIGSQTRKVLQSTSLRLPNTGKAIADIQSALRSRFSKINAGIRRRKALSIVDNSPSNGSSFYVPSQLLRSSEESLTTSYHIPRVNLASLRRQSSQPEVYDCRSDGSDVREATTRRETVSHPKESKPAEKSLTCNSRSLANMLTLAEVIDRQKLSQSLRETDEGLNSDSELEEQDLRFCTLPRPAANKNGHFTIMTARFVKGPGYKGLGFSIVGGTDSPRGNMGIYVKTIFPNGQASDLGIVKEGDEILSINSKALHGMTHAEAIAEFKAVKQGDIPKEEG</sequence>
<dbReference type="PANTHER" id="PTHR48484">
    <property type="entry name" value="PRO-INTERLEUKIN-16"/>
    <property type="match status" value="1"/>
</dbReference>
<accession>A0A232ETV9</accession>
<feature type="region of interest" description="Disordered" evidence="1">
    <location>
        <begin position="472"/>
        <end position="511"/>
    </location>
</feature>
<feature type="compositionally biased region" description="Basic and acidic residues" evidence="1">
    <location>
        <begin position="265"/>
        <end position="277"/>
    </location>
</feature>
<feature type="compositionally biased region" description="Basic and acidic residues" evidence="1">
    <location>
        <begin position="231"/>
        <end position="244"/>
    </location>
</feature>
<dbReference type="InterPro" id="IPR036034">
    <property type="entry name" value="PDZ_sf"/>
</dbReference>
<feature type="domain" description="PDZ" evidence="2">
    <location>
        <begin position="572"/>
        <end position="648"/>
    </location>
</feature>
<feature type="compositionally biased region" description="Basic residues" evidence="1">
    <location>
        <begin position="254"/>
        <end position="264"/>
    </location>
</feature>
<dbReference type="SMART" id="SM00228">
    <property type="entry name" value="PDZ"/>
    <property type="match status" value="1"/>
</dbReference>
<dbReference type="Pfam" id="PF00595">
    <property type="entry name" value="PDZ"/>
    <property type="match status" value="1"/>
</dbReference>
<feature type="compositionally biased region" description="Polar residues" evidence="1">
    <location>
        <begin position="378"/>
        <end position="387"/>
    </location>
</feature>
<dbReference type="GO" id="GO:0050930">
    <property type="term" value="P:induction of positive chemotaxis"/>
    <property type="evidence" value="ECO:0007669"/>
    <property type="project" value="InterPro"/>
</dbReference>
<dbReference type="PANTHER" id="PTHR48484:SF2">
    <property type="entry name" value="PRO-INTERLEUKIN-16"/>
    <property type="match status" value="1"/>
</dbReference>
<dbReference type="Proteomes" id="UP000215335">
    <property type="component" value="Unassembled WGS sequence"/>
</dbReference>
<dbReference type="Gene3D" id="2.30.42.10">
    <property type="match status" value="1"/>
</dbReference>
<dbReference type="OrthoDB" id="6022711at2759"/>
<feature type="non-terminal residue" evidence="3">
    <location>
        <position position="1"/>
    </location>
</feature>
<feature type="region of interest" description="Disordered" evidence="1">
    <location>
        <begin position="231"/>
        <end position="285"/>
    </location>
</feature>
<dbReference type="EMBL" id="NNAY01002207">
    <property type="protein sequence ID" value="OXU21805.1"/>
    <property type="molecule type" value="Genomic_DNA"/>
</dbReference>
<name>A0A232ETV9_9HYME</name>
<gene>
    <name evidence="3" type="ORF">TSAR_005059</name>
</gene>
<evidence type="ECO:0000313" key="3">
    <source>
        <dbReference type="EMBL" id="OXU21805.1"/>
    </source>
</evidence>
<organism evidence="3 4">
    <name type="scientific">Trichomalopsis sarcophagae</name>
    <dbReference type="NCBI Taxonomy" id="543379"/>
    <lineage>
        <taxon>Eukaryota</taxon>
        <taxon>Metazoa</taxon>
        <taxon>Ecdysozoa</taxon>
        <taxon>Arthropoda</taxon>
        <taxon>Hexapoda</taxon>
        <taxon>Insecta</taxon>
        <taxon>Pterygota</taxon>
        <taxon>Neoptera</taxon>
        <taxon>Endopterygota</taxon>
        <taxon>Hymenoptera</taxon>
        <taxon>Apocrita</taxon>
        <taxon>Proctotrupomorpha</taxon>
        <taxon>Chalcidoidea</taxon>
        <taxon>Pteromalidae</taxon>
        <taxon>Pteromalinae</taxon>
        <taxon>Trichomalopsis</taxon>
    </lineage>
</organism>
<dbReference type="AlphaFoldDB" id="A0A232ETV9"/>
<protein>
    <recommendedName>
        <fullName evidence="2">PDZ domain-containing protein</fullName>
    </recommendedName>
</protein>
<dbReference type="InterPro" id="IPR001478">
    <property type="entry name" value="PDZ"/>
</dbReference>
<reference evidence="3 4" key="1">
    <citation type="journal article" date="2017" name="Curr. Biol.">
        <title>The Evolution of Venom by Co-option of Single-Copy Genes.</title>
        <authorList>
            <person name="Martinson E.O."/>
            <person name="Mrinalini"/>
            <person name="Kelkar Y.D."/>
            <person name="Chang C.H."/>
            <person name="Werren J.H."/>
        </authorList>
    </citation>
    <scope>NUCLEOTIDE SEQUENCE [LARGE SCALE GENOMIC DNA]</scope>
    <source>
        <strain evidence="3 4">Alberta</strain>
        <tissue evidence="3">Whole body</tissue>
    </source>
</reference>